<evidence type="ECO:0000313" key="6">
    <source>
        <dbReference type="Proteomes" id="UP000598174"/>
    </source>
</evidence>
<dbReference type="SUPFAM" id="SSF53335">
    <property type="entry name" value="S-adenosyl-L-methionine-dependent methyltransferases"/>
    <property type="match status" value="1"/>
</dbReference>
<dbReference type="InterPro" id="IPR051052">
    <property type="entry name" value="Diverse_substrate_MTase"/>
</dbReference>
<comment type="caution">
    <text evidence="5">The sequence shown here is derived from an EMBL/GenBank/DDBJ whole genome shotgun (WGS) entry which is preliminary data.</text>
</comment>
<dbReference type="GO" id="GO:0032259">
    <property type="term" value="P:methylation"/>
    <property type="evidence" value="ECO:0007669"/>
    <property type="project" value="UniProtKB-KW"/>
</dbReference>
<protein>
    <submittedName>
        <fullName evidence="5">Methyltransferase type 11</fullName>
    </submittedName>
</protein>
<dbReference type="Gene3D" id="3.40.50.150">
    <property type="entry name" value="Vaccinia Virus protein VP39"/>
    <property type="match status" value="1"/>
</dbReference>
<evidence type="ECO:0000256" key="3">
    <source>
        <dbReference type="ARBA" id="ARBA00022679"/>
    </source>
</evidence>
<dbReference type="PANTHER" id="PTHR44942:SF4">
    <property type="entry name" value="METHYLTRANSFERASE TYPE 11 DOMAIN-CONTAINING PROTEIN"/>
    <property type="match status" value="1"/>
</dbReference>
<dbReference type="EMBL" id="BOMM01000067">
    <property type="protein sequence ID" value="GIE15468.1"/>
    <property type="molecule type" value="Genomic_DNA"/>
</dbReference>
<evidence type="ECO:0000256" key="2">
    <source>
        <dbReference type="ARBA" id="ARBA00022603"/>
    </source>
</evidence>
<dbReference type="CDD" id="cd02440">
    <property type="entry name" value="AdoMet_MTases"/>
    <property type="match status" value="1"/>
</dbReference>
<keyword evidence="3" id="KW-0808">Transferase</keyword>
<dbReference type="Proteomes" id="UP000598174">
    <property type="component" value="Unassembled WGS sequence"/>
</dbReference>
<comment type="similarity">
    <text evidence="1">Belongs to the methyltransferase superfamily.</text>
</comment>
<gene>
    <name evidence="5" type="ORF">Afe05nite_73080</name>
</gene>
<reference evidence="5" key="1">
    <citation type="submission" date="2021-01" db="EMBL/GenBank/DDBJ databases">
        <title>Whole genome shotgun sequence of Actinoplanes ferrugineus NBRC 15555.</title>
        <authorList>
            <person name="Komaki H."/>
            <person name="Tamura T."/>
        </authorList>
    </citation>
    <scope>NUCLEOTIDE SEQUENCE</scope>
    <source>
        <strain evidence="5">NBRC 15555</strain>
    </source>
</reference>
<proteinExistence type="inferred from homology"/>
<evidence type="ECO:0000313" key="5">
    <source>
        <dbReference type="EMBL" id="GIE15468.1"/>
    </source>
</evidence>
<evidence type="ECO:0000256" key="1">
    <source>
        <dbReference type="ARBA" id="ARBA00008361"/>
    </source>
</evidence>
<keyword evidence="6" id="KW-1185">Reference proteome</keyword>
<sequence length="275" mass="29478">MTSRAQRKSAGSYFSGDAAHYNDSRPAYPQALIQRIAEAIPGGDVLNAGCGTGIEARQFQAAGCSVLGVDPDTQLAEFARGTGVPVEVSRFEEWEPAGRTFDAVVAGTAWHWVDPIAGAAKAATVLRQRGLLAVFHHASLTPPEVADAAGMSLPPWTLRSADAYRQAAYASAFSPDGRRRSPLELYQPMFDTIADGIGRTGGFGEVEQWHFGWERTFTRAEWLKLLPTQGALAQLTPERLAEVLRAVGDAIDRMGGSFAMPYATIAVAAVRKTAN</sequence>
<dbReference type="Pfam" id="PF08241">
    <property type="entry name" value="Methyltransf_11"/>
    <property type="match status" value="1"/>
</dbReference>
<feature type="domain" description="Methyltransferase type 11" evidence="4">
    <location>
        <begin position="46"/>
        <end position="133"/>
    </location>
</feature>
<organism evidence="5 6">
    <name type="scientific">Paractinoplanes ferrugineus</name>
    <dbReference type="NCBI Taxonomy" id="113564"/>
    <lineage>
        <taxon>Bacteria</taxon>
        <taxon>Bacillati</taxon>
        <taxon>Actinomycetota</taxon>
        <taxon>Actinomycetes</taxon>
        <taxon>Micromonosporales</taxon>
        <taxon>Micromonosporaceae</taxon>
        <taxon>Paractinoplanes</taxon>
    </lineage>
</organism>
<dbReference type="InterPro" id="IPR029063">
    <property type="entry name" value="SAM-dependent_MTases_sf"/>
</dbReference>
<name>A0A919MH47_9ACTN</name>
<keyword evidence="2 5" id="KW-0489">Methyltransferase</keyword>
<dbReference type="PANTHER" id="PTHR44942">
    <property type="entry name" value="METHYLTRANSF_11 DOMAIN-CONTAINING PROTEIN"/>
    <property type="match status" value="1"/>
</dbReference>
<dbReference type="AlphaFoldDB" id="A0A919MH47"/>
<dbReference type="InterPro" id="IPR013216">
    <property type="entry name" value="Methyltransf_11"/>
</dbReference>
<evidence type="ECO:0000259" key="4">
    <source>
        <dbReference type="Pfam" id="PF08241"/>
    </source>
</evidence>
<dbReference type="RefSeq" id="WP_203821833.1">
    <property type="nucleotide sequence ID" value="NZ_BAAABP010000019.1"/>
</dbReference>
<dbReference type="GO" id="GO:0008168">
    <property type="term" value="F:methyltransferase activity"/>
    <property type="evidence" value="ECO:0007669"/>
    <property type="project" value="UniProtKB-KW"/>
</dbReference>
<accession>A0A919MH47</accession>